<feature type="compositionally biased region" description="Low complexity" evidence="3">
    <location>
        <begin position="552"/>
        <end position="564"/>
    </location>
</feature>
<dbReference type="PROSITE" id="PS50086">
    <property type="entry name" value="TBC_RABGAP"/>
    <property type="match status" value="1"/>
</dbReference>
<feature type="region of interest" description="Disordered" evidence="3">
    <location>
        <begin position="1688"/>
        <end position="1849"/>
    </location>
</feature>
<protein>
    <submittedName>
        <fullName evidence="6">Uncharacterized protein LOC108675467</fullName>
    </submittedName>
</protein>
<feature type="compositionally biased region" description="Polar residues" evidence="3">
    <location>
        <begin position="361"/>
        <end position="377"/>
    </location>
</feature>
<dbReference type="InterPro" id="IPR006020">
    <property type="entry name" value="PTB/PI_dom"/>
</dbReference>
<dbReference type="Gene3D" id="1.10.10.2750">
    <property type="match status" value="1"/>
</dbReference>
<feature type="compositionally biased region" description="Low complexity" evidence="3">
    <location>
        <begin position="985"/>
        <end position="1019"/>
    </location>
</feature>
<dbReference type="CTD" id="40704"/>
<dbReference type="GO" id="GO:0005096">
    <property type="term" value="F:GTPase activator activity"/>
    <property type="evidence" value="ECO:0007669"/>
    <property type="project" value="UniProtKB-KW"/>
</dbReference>
<feature type="region of interest" description="Disordered" evidence="3">
    <location>
        <begin position="890"/>
        <end position="1079"/>
    </location>
</feature>
<evidence type="ECO:0000313" key="5">
    <source>
        <dbReference type="Proteomes" id="UP000694843"/>
    </source>
</evidence>
<feature type="region of interest" description="Disordered" evidence="3">
    <location>
        <begin position="294"/>
        <end position="334"/>
    </location>
</feature>
<feature type="compositionally biased region" description="Low complexity" evidence="3">
    <location>
        <begin position="378"/>
        <end position="394"/>
    </location>
</feature>
<dbReference type="Proteomes" id="UP000694843">
    <property type="component" value="Unplaced"/>
</dbReference>
<feature type="region of interest" description="Disordered" evidence="3">
    <location>
        <begin position="350"/>
        <end position="395"/>
    </location>
</feature>
<dbReference type="Pfam" id="PF00566">
    <property type="entry name" value="RabGAP-TBC"/>
    <property type="match status" value="1"/>
</dbReference>
<dbReference type="Gene3D" id="1.10.8.270">
    <property type="entry name" value="putative rabgap domain of human tbc1 domain family member 14 like domains"/>
    <property type="match status" value="1"/>
</dbReference>
<feature type="compositionally biased region" description="Acidic residues" evidence="3">
    <location>
        <begin position="1157"/>
        <end position="1168"/>
    </location>
</feature>
<dbReference type="SUPFAM" id="SSF50729">
    <property type="entry name" value="PH domain-like"/>
    <property type="match status" value="2"/>
</dbReference>
<evidence type="ECO:0000256" key="1">
    <source>
        <dbReference type="ARBA" id="ARBA00022468"/>
    </source>
</evidence>
<name>A0A979FH40_HYAAZ</name>
<dbReference type="Gene3D" id="2.30.29.30">
    <property type="entry name" value="Pleckstrin-homology domain (PH domain)/Phosphotyrosine-binding domain (PTB)"/>
    <property type="match status" value="2"/>
</dbReference>
<keyword evidence="2" id="KW-0175">Coiled coil</keyword>
<feature type="compositionally biased region" description="Basic and acidic residues" evidence="3">
    <location>
        <begin position="1118"/>
        <end position="1132"/>
    </location>
</feature>
<feature type="region of interest" description="Disordered" evidence="3">
    <location>
        <begin position="552"/>
        <end position="577"/>
    </location>
</feature>
<organism evidence="5 6">
    <name type="scientific">Hyalella azteca</name>
    <name type="common">Amphipod</name>
    <dbReference type="NCBI Taxonomy" id="294128"/>
    <lineage>
        <taxon>Eukaryota</taxon>
        <taxon>Metazoa</taxon>
        <taxon>Ecdysozoa</taxon>
        <taxon>Arthropoda</taxon>
        <taxon>Crustacea</taxon>
        <taxon>Multicrustacea</taxon>
        <taxon>Malacostraca</taxon>
        <taxon>Eumalacostraca</taxon>
        <taxon>Peracarida</taxon>
        <taxon>Amphipoda</taxon>
        <taxon>Senticaudata</taxon>
        <taxon>Talitrida</taxon>
        <taxon>Talitroidea</taxon>
        <taxon>Hyalellidae</taxon>
        <taxon>Hyalella</taxon>
    </lineage>
</organism>
<dbReference type="SMART" id="SM00462">
    <property type="entry name" value="PTB"/>
    <property type="match status" value="2"/>
</dbReference>
<dbReference type="KEGG" id="hazt:108675467"/>
<dbReference type="SUPFAM" id="SSF47923">
    <property type="entry name" value="Ypt/Rab-GAP domain of gyp1p"/>
    <property type="match status" value="2"/>
</dbReference>
<dbReference type="Gene3D" id="1.10.472.80">
    <property type="entry name" value="Ypt/Rab-GAP domain of gyp1p, domain 3"/>
    <property type="match status" value="1"/>
</dbReference>
<dbReference type="InterPro" id="IPR050302">
    <property type="entry name" value="Rab_GAP_TBC_domain"/>
</dbReference>
<feature type="compositionally biased region" description="Low complexity" evidence="3">
    <location>
        <begin position="1792"/>
        <end position="1817"/>
    </location>
</feature>
<feature type="coiled-coil region" evidence="2">
    <location>
        <begin position="1550"/>
        <end position="1623"/>
    </location>
</feature>
<feature type="compositionally biased region" description="Polar residues" evidence="3">
    <location>
        <begin position="1039"/>
        <end position="1054"/>
    </location>
</feature>
<reference evidence="6" key="1">
    <citation type="submission" date="2025-08" db="UniProtKB">
        <authorList>
            <consortium name="RefSeq"/>
        </authorList>
    </citation>
    <scope>IDENTIFICATION</scope>
    <source>
        <tissue evidence="6">Whole organism</tissue>
    </source>
</reference>
<accession>A0A979FH40</accession>
<dbReference type="GeneID" id="108675467"/>
<dbReference type="RefSeq" id="XP_047736241.1">
    <property type="nucleotide sequence ID" value="XM_047880285.1"/>
</dbReference>
<dbReference type="OrthoDB" id="295078at2759"/>
<dbReference type="PANTHER" id="PTHR47219:SF16">
    <property type="entry name" value="GTPASE ACTIVATING PROTEIN"/>
    <property type="match status" value="1"/>
</dbReference>
<gene>
    <name evidence="6" type="primary">LOC108675467</name>
</gene>
<dbReference type="InterPro" id="IPR011993">
    <property type="entry name" value="PH-like_dom_sf"/>
</dbReference>
<feature type="compositionally biased region" description="Basic and acidic residues" evidence="3">
    <location>
        <begin position="890"/>
        <end position="902"/>
    </location>
</feature>
<dbReference type="FunFam" id="1.10.472.80:FF:000027">
    <property type="entry name" value="GTPase activating protein (Evi5)"/>
    <property type="match status" value="1"/>
</dbReference>
<dbReference type="FunFam" id="1.10.8.270:FF:000001">
    <property type="entry name" value="TBC1 domain family member 1"/>
    <property type="match status" value="1"/>
</dbReference>
<feature type="region of interest" description="Disordered" evidence="3">
    <location>
        <begin position="615"/>
        <end position="683"/>
    </location>
</feature>
<feature type="region of interest" description="Disordered" evidence="3">
    <location>
        <begin position="1095"/>
        <end position="1185"/>
    </location>
</feature>
<feature type="compositionally biased region" description="Polar residues" evidence="3">
    <location>
        <begin position="636"/>
        <end position="650"/>
    </location>
</feature>
<keyword evidence="1" id="KW-0343">GTPase activation</keyword>
<keyword evidence="5" id="KW-1185">Reference proteome</keyword>
<evidence type="ECO:0000313" key="6">
    <source>
        <dbReference type="RefSeq" id="XP_047736241.1"/>
    </source>
</evidence>
<feature type="domain" description="Rab-GAP TBC" evidence="4">
    <location>
        <begin position="1303"/>
        <end position="1497"/>
    </location>
</feature>
<dbReference type="InterPro" id="IPR035969">
    <property type="entry name" value="Rab-GAP_TBC_sf"/>
</dbReference>
<evidence type="ECO:0000256" key="2">
    <source>
        <dbReference type="SAM" id="Coils"/>
    </source>
</evidence>
<feature type="compositionally biased region" description="Polar residues" evidence="3">
    <location>
        <begin position="1703"/>
        <end position="1716"/>
    </location>
</feature>
<evidence type="ECO:0000256" key="3">
    <source>
        <dbReference type="SAM" id="MobiDB-lite"/>
    </source>
</evidence>
<proteinExistence type="predicted"/>
<feature type="compositionally biased region" description="Polar residues" evidence="3">
    <location>
        <begin position="915"/>
        <end position="931"/>
    </location>
</feature>
<sequence>MMATTSNTVLEKKGADTKSSEVVISPLNSNQPSRENSGTGAAILAGLEELLDNAGASHITEIFMLTYRGSSEVDRHYTKAMLPWIIAEIKNQKKYEKVKVEISQGMVTVLSVSPESEMPLFAHSVKQIHQCVMEQADHTHFLYTLKPMPDKENRKQEHGNEALQVTPVFTNASAGTDHQCHLFKAESEEYVRSFFKCLRQQPKDSHQVFRTRSQLSVQALPETFLHGETQFYEVLFVGRVKVSHCKVPASFIDEACEAFKHKKNSDSRNSLNSDSVASGLDDYQKVGSGYSVPNINFSTDQPAVRSNFRDQKGESRKKHLIQQQSCGDAPPSQHRVRFTLDTDIDQYLDQVNEPNDDTTKGNKSISLPSGPVFSSNTSSPLGSRLPSSSSSLGSTKEFTPIQEIIADGESVVVEEEESGQLVRSFSIRVPEKVNWYLPSEEEKTTVSSEQIQSVLKTNIGEKVSEQEGDGIHANQSAIGGRDGDHELKITEAPQKPISPLALPSKQPFFVFPTPAAATPAAATPAAATPATPAAATPAAEVPTASSAVASLRPLQSSVSSADLPSSPPPGTDDDLDRPSFKQLIKRRYSEQLAGPDSEEVSAKNLFTAYGRSSAAAIADDDTDEGEPPYRPRLRTISGNSSAKLKRSQFTEIRERTGSMGSASTRPRPSRPMSDADPRVSGGNRSLLFHVGREELQLINPELKTIQLRKSFKDIPQRCQGILNNDHFGFICREVAADQPVYVGYIFRCDNPDVTKEIVLSLNRAFEAVASAHQKEKQAATLCESCPMRWLSALCTELEGLPATRAHALILRRVQQLPEGDRDLLLAKYEGAEAPEVQHKNNVLMMLLRAHMESQQQTHVHIWPASTGPKGVEASLHRVRKSLATSFHSMLKRDPASADRDLPPRPPAEQVRVENVSDSPLGKTSSSLTMSSHRPRSLTVSAVGGDTMRREFLARQQKPVPHTRGVLTPNQLSVSDIPTPGNIPFPVGKSPVGNSSVGKSSVGNSSVGKSSVGNSPVGKSTLGEEKSLSGKSTVAAEGKQVSSGLKISPNATPAPTGNMKPPQVPSPRISVSPESSKDYQLRSLSPEMEALESLHGAKKEPIKMSRRVAKEVYGGSAPHQEDEEKENIPENRMTRPKMNIFLKVGSPTGGRVTPDEAASGDDDDDDGGDDGGGGDGALKPPSSPSFRHAILQRVITPLKPDEEVADDDDDEDVAATKGAPVRRTWQELRVVWMRAVFRQMLLTRLEQEIRTRRELEEELELQRVCLSYDEEPLEEEAVHTWRLVLSRPHARLDQSILRAGVRQGVPKALRGDIWHLMMLQPRPSLRLPVVPHCFHKPYQHMIQGLTSQQHAILIDLGRTFPQHPYFTRTLGPGQLGLFNLLKAYSLLDEDVGYCQGLSFVAGILLMHVNEETAYELLKHLMYVAGVRRQFRQDLDGLQVQMYQLSRLVHDKLVRVYNHFESNEISPQLYAAPWFLTLFASTFPLHFVVRLYDLLFLEGLEAVFRVSLVLLRQHEEMLLACDGFEDIMRYLKQELPRVPLESLPLIFDQAFELNLSEELSAYEVEYQVLREELSVTPQRQHHSVTKLKQERRALKRQNLDLAEQLQQAQAQKRALESSNQLLQQSQHHLEVRVRFLEVERGNLKQLVEQLWRSGVATNPDFGSAVAPGLQRYLPCHSNSPQPLGRKELAKIESESCKPRPASASACDQTTRSPETSVHVNAATLLGSNVASKPGDRLASSAAKPSETRQSSSSHHKSLSPDAGPLRSHTSLSPTKAKGETDSIFPPFNIHSYFTRDSNTSTTRDSNTSTTRDSNTSTSTEDTGRTAPHRPRSSTMDHGSMQRFVRGLTRNN</sequence>
<dbReference type="SMART" id="SM00164">
    <property type="entry name" value="TBC"/>
    <property type="match status" value="1"/>
</dbReference>
<evidence type="ECO:0000259" key="4">
    <source>
        <dbReference type="PROSITE" id="PS50086"/>
    </source>
</evidence>
<dbReference type="CDD" id="cd00934">
    <property type="entry name" value="PTB"/>
    <property type="match status" value="1"/>
</dbReference>
<dbReference type="PANTHER" id="PTHR47219">
    <property type="entry name" value="RAB GTPASE-ACTIVATING PROTEIN 1-LIKE"/>
    <property type="match status" value="1"/>
</dbReference>
<dbReference type="InterPro" id="IPR000195">
    <property type="entry name" value="Rab-GAP-TBC_dom"/>
</dbReference>